<dbReference type="Pfam" id="PF00990">
    <property type="entry name" value="GGDEF"/>
    <property type="match status" value="1"/>
</dbReference>
<dbReference type="Proteomes" id="UP000219335">
    <property type="component" value="Unassembled WGS sequence"/>
</dbReference>
<dbReference type="SMART" id="SM00052">
    <property type="entry name" value="EAL"/>
    <property type="match status" value="1"/>
</dbReference>
<dbReference type="RefSeq" id="WP_255251933.1">
    <property type="nucleotide sequence ID" value="NZ_OCMU01000001.1"/>
</dbReference>
<dbReference type="SUPFAM" id="SSF141868">
    <property type="entry name" value="EAL domain-like"/>
    <property type="match status" value="1"/>
</dbReference>
<dbReference type="InterPro" id="IPR035919">
    <property type="entry name" value="EAL_sf"/>
</dbReference>
<dbReference type="Gene3D" id="3.20.20.450">
    <property type="entry name" value="EAL domain"/>
    <property type="match status" value="1"/>
</dbReference>
<dbReference type="InterPro" id="IPR001633">
    <property type="entry name" value="EAL_dom"/>
</dbReference>
<sequence>MNKKYIGRDFASDDLEQKNQIEDNLSNATVNDIAQRENAVADAEENLLSREKSVTARVYFADLREGVAQIREEKALERQEIINLHEGRGSAPEGLIDSAHQILTLQQANANLVTASIEAHKMTEQIQAAKAQMEHLVYHDILTNLPNRMLLQDRLSQAIDLNHRHKRQLALMFIDLDEFKHINDSLGHAVGDELLRSVAQRLVGVVRHSDTVSRQGGDEFVLLLPYIEHAEIAGLFAQKILTSLLLPHFIGEHVIHIGASIGISIYPDDGLDTEALLKCADSAMYHAKKKGRNNFKFFEQSMNIRAVERQTIVAGLRLALEREEFVLHYQPKINLITGVIVGIEALIRWRHPQRGLLYPVQFVPIAEDCGLILPIGRWVLRQACAQAQVMVQAGFPPITVAINTSAIEFTAKDFFEYIRDTLEEMCLEPCHLEIELTESVLMQDPVAAGSMLHSLADLGVKLAIDDFGTGYSSLSYLRKFPIDTLKIDRSFVSQIINNSDDAAIVSAVINMSKSLRLRVIAEGVETPEQISFLQTQHCDEAQGFYFSRPVAAEALAIILRTGGSLMPNC</sequence>
<dbReference type="PROSITE" id="PS50883">
    <property type="entry name" value="EAL"/>
    <property type="match status" value="1"/>
</dbReference>
<evidence type="ECO:0000259" key="4">
    <source>
        <dbReference type="PROSITE" id="PS50887"/>
    </source>
</evidence>
<dbReference type="FunFam" id="3.30.70.270:FF:000001">
    <property type="entry name" value="Diguanylate cyclase domain protein"/>
    <property type="match status" value="1"/>
</dbReference>
<reference evidence="5 6" key="1">
    <citation type="submission" date="2017-09" db="EMBL/GenBank/DDBJ databases">
        <authorList>
            <person name="Ehlers B."/>
            <person name="Leendertz F.H."/>
        </authorList>
    </citation>
    <scope>NUCLEOTIDE SEQUENCE [LARGE SCALE GENOMIC DNA]</scope>
    <source>
        <strain evidence="5 6">Nm42</strain>
    </source>
</reference>
<evidence type="ECO:0000256" key="2">
    <source>
        <dbReference type="SAM" id="Coils"/>
    </source>
</evidence>
<dbReference type="PANTHER" id="PTHR44757:SF2">
    <property type="entry name" value="BIOFILM ARCHITECTURE MAINTENANCE PROTEIN MBAA"/>
    <property type="match status" value="1"/>
</dbReference>
<dbReference type="InterPro" id="IPR000160">
    <property type="entry name" value="GGDEF_dom"/>
</dbReference>
<dbReference type="GO" id="GO:0071111">
    <property type="term" value="F:cyclic-guanylate-specific phosphodiesterase activity"/>
    <property type="evidence" value="ECO:0007669"/>
    <property type="project" value="UniProtKB-EC"/>
</dbReference>
<proteinExistence type="predicted"/>
<keyword evidence="2" id="KW-0175">Coiled coil</keyword>
<dbReference type="InterPro" id="IPR029787">
    <property type="entry name" value="Nucleotide_cyclase"/>
</dbReference>
<evidence type="ECO:0000313" key="5">
    <source>
        <dbReference type="EMBL" id="SOD19152.1"/>
    </source>
</evidence>
<dbReference type="AlphaFoldDB" id="A0A286AB80"/>
<gene>
    <name evidence="5" type="ORF">SAMN06297164_2120</name>
</gene>
<dbReference type="InterPro" id="IPR052155">
    <property type="entry name" value="Biofilm_reg_signaling"/>
</dbReference>
<dbReference type="CDD" id="cd01949">
    <property type="entry name" value="GGDEF"/>
    <property type="match status" value="1"/>
</dbReference>
<dbReference type="EMBL" id="OCMU01000001">
    <property type="protein sequence ID" value="SOD19152.1"/>
    <property type="molecule type" value="Genomic_DNA"/>
</dbReference>
<accession>A0A286AB80</accession>
<evidence type="ECO:0000256" key="1">
    <source>
        <dbReference type="ARBA" id="ARBA00051114"/>
    </source>
</evidence>
<dbReference type="NCBIfam" id="TIGR00254">
    <property type="entry name" value="GGDEF"/>
    <property type="match status" value="1"/>
</dbReference>
<protein>
    <submittedName>
        <fullName evidence="5">Diguanylate cyclase (GGDEF) domain-containing protein</fullName>
    </submittedName>
</protein>
<evidence type="ECO:0000313" key="6">
    <source>
        <dbReference type="Proteomes" id="UP000219335"/>
    </source>
</evidence>
<dbReference type="InterPro" id="IPR043128">
    <property type="entry name" value="Rev_trsase/Diguanyl_cyclase"/>
</dbReference>
<evidence type="ECO:0000259" key="3">
    <source>
        <dbReference type="PROSITE" id="PS50883"/>
    </source>
</evidence>
<feature type="domain" description="EAL" evidence="3">
    <location>
        <begin position="309"/>
        <end position="563"/>
    </location>
</feature>
<dbReference type="FunFam" id="3.20.20.450:FF:000001">
    <property type="entry name" value="Cyclic di-GMP phosphodiesterase yahA"/>
    <property type="match status" value="1"/>
</dbReference>
<dbReference type="PROSITE" id="PS50887">
    <property type="entry name" value="GGDEF"/>
    <property type="match status" value="1"/>
</dbReference>
<feature type="coiled-coil region" evidence="2">
    <location>
        <begin position="105"/>
        <end position="132"/>
    </location>
</feature>
<name>A0A286AB80_9PROT</name>
<dbReference type="CDD" id="cd01948">
    <property type="entry name" value="EAL"/>
    <property type="match status" value="1"/>
</dbReference>
<dbReference type="PANTHER" id="PTHR44757">
    <property type="entry name" value="DIGUANYLATE CYCLASE DGCP"/>
    <property type="match status" value="1"/>
</dbReference>
<feature type="domain" description="GGDEF" evidence="4">
    <location>
        <begin position="167"/>
        <end position="300"/>
    </location>
</feature>
<dbReference type="SMART" id="SM00267">
    <property type="entry name" value="GGDEF"/>
    <property type="match status" value="1"/>
</dbReference>
<dbReference type="Gene3D" id="3.30.70.270">
    <property type="match status" value="1"/>
</dbReference>
<comment type="catalytic activity">
    <reaction evidence="1">
        <text>3',3'-c-di-GMP + H2O = 5'-phosphoguanylyl(3'-&gt;5')guanosine + H(+)</text>
        <dbReference type="Rhea" id="RHEA:24902"/>
        <dbReference type="ChEBI" id="CHEBI:15377"/>
        <dbReference type="ChEBI" id="CHEBI:15378"/>
        <dbReference type="ChEBI" id="CHEBI:58754"/>
        <dbReference type="ChEBI" id="CHEBI:58805"/>
        <dbReference type="EC" id="3.1.4.52"/>
    </reaction>
    <physiologicalReaction direction="left-to-right" evidence="1">
        <dbReference type="Rhea" id="RHEA:24903"/>
    </physiologicalReaction>
</comment>
<dbReference type="SUPFAM" id="SSF55073">
    <property type="entry name" value="Nucleotide cyclase"/>
    <property type="match status" value="1"/>
</dbReference>
<dbReference type="Pfam" id="PF00563">
    <property type="entry name" value="EAL"/>
    <property type="match status" value="1"/>
</dbReference>
<dbReference type="GO" id="GO:0071732">
    <property type="term" value="P:cellular response to nitric oxide"/>
    <property type="evidence" value="ECO:0007669"/>
    <property type="project" value="UniProtKB-ARBA"/>
</dbReference>
<organism evidence="5 6">
    <name type="scientific">Nitrosomonas ureae</name>
    <dbReference type="NCBI Taxonomy" id="44577"/>
    <lineage>
        <taxon>Bacteria</taxon>
        <taxon>Pseudomonadati</taxon>
        <taxon>Pseudomonadota</taxon>
        <taxon>Betaproteobacteria</taxon>
        <taxon>Nitrosomonadales</taxon>
        <taxon>Nitrosomonadaceae</taxon>
        <taxon>Nitrosomonas</taxon>
    </lineage>
</organism>